<dbReference type="SUPFAM" id="SSF52172">
    <property type="entry name" value="CheY-like"/>
    <property type="match status" value="1"/>
</dbReference>
<dbReference type="InterPro" id="IPR025662">
    <property type="entry name" value="Sigma_54_int_dom_ATP-bd_1"/>
</dbReference>
<keyword evidence="5" id="KW-0805">Transcription regulation</keyword>
<dbReference type="PROSITE" id="PS50110">
    <property type="entry name" value="RESPONSE_REGULATORY"/>
    <property type="match status" value="1"/>
</dbReference>
<evidence type="ECO:0000259" key="14">
    <source>
        <dbReference type="PROSITE" id="PS50110"/>
    </source>
</evidence>
<dbReference type="PROSITE" id="PS00688">
    <property type="entry name" value="SIGMA54_INTERACT_3"/>
    <property type="match status" value="1"/>
</dbReference>
<organism evidence="15 16">
    <name type="scientific">Moritella yayanosii</name>
    <dbReference type="NCBI Taxonomy" id="69539"/>
    <lineage>
        <taxon>Bacteria</taxon>
        <taxon>Pseudomonadati</taxon>
        <taxon>Pseudomonadota</taxon>
        <taxon>Gammaproteobacteria</taxon>
        <taxon>Alteromonadales</taxon>
        <taxon>Moritellaceae</taxon>
        <taxon>Moritella</taxon>
    </lineage>
</organism>
<accession>A0A330LLX2</accession>
<dbReference type="AlphaFoldDB" id="A0A330LLX2"/>
<evidence type="ECO:0000256" key="4">
    <source>
        <dbReference type="ARBA" id="ARBA00023012"/>
    </source>
</evidence>
<dbReference type="InterPro" id="IPR009057">
    <property type="entry name" value="Homeodomain-like_sf"/>
</dbReference>
<evidence type="ECO:0000256" key="9">
    <source>
        <dbReference type="ARBA" id="ARBA00023231"/>
    </source>
</evidence>
<proteinExistence type="predicted"/>
<keyword evidence="16" id="KW-1185">Reference proteome</keyword>
<evidence type="ECO:0000313" key="16">
    <source>
        <dbReference type="Proteomes" id="UP000250163"/>
    </source>
</evidence>
<dbReference type="InterPro" id="IPR003593">
    <property type="entry name" value="AAA+_ATPase"/>
</dbReference>
<dbReference type="Proteomes" id="UP000250163">
    <property type="component" value="Chromosome MORIYA"/>
</dbReference>
<protein>
    <recommendedName>
        <fullName evidence="1">DNA-binding transcriptional regulator NtrC</fullName>
    </recommendedName>
    <alternativeName>
        <fullName evidence="10">Nitrogen regulation protein NR(I)</fullName>
    </alternativeName>
    <alternativeName>
        <fullName evidence="11">Nitrogen regulator I</fullName>
    </alternativeName>
</protein>
<evidence type="ECO:0000259" key="13">
    <source>
        <dbReference type="PROSITE" id="PS50045"/>
    </source>
</evidence>
<keyword evidence="4" id="KW-0902">Two-component regulatory system</keyword>
<evidence type="ECO:0000256" key="12">
    <source>
        <dbReference type="PROSITE-ProRule" id="PRU00169"/>
    </source>
</evidence>
<keyword evidence="7" id="KW-0010">Activator</keyword>
<evidence type="ECO:0000256" key="8">
    <source>
        <dbReference type="ARBA" id="ARBA00023163"/>
    </source>
</evidence>
<dbReference type="InterPro" id="IPR027417">
    <property type="entry name" value="P-loop_NTPase"/>
</dbReference>
<evidence type="ECO:0000256" key="5">
    <source>
        <dbReference type="ARBA" id="ARBA00023015"/>
    </source>
</evidence>
<dbReference type="PANTHER" id="PTHR32071:SF95">
    <property type="entry name" value="DNA-BINDING TRANSCRIPTIONAL REGULATOR NTRC"/>
    <property type="match status" value="1"/>
</dbReference>
<feature type="domain" description="Sigma-54 factor interaction" evidence="13">
    <location>
        <begin position="138"/>
        <end position="367"/>
    </location>
</feature>
<dbReference type="Gene3D" id="1.10.10.60">
    <property type="entry name" value="Homeodomain-like"/>
    <property type="match status" value="1"/>
</dbReference>
<evidence type="ECO:0000256" key="7">
    <source>
        <dbReference type="ARBA" id="ARBA00023159"/>
    </source>
</evidence>
<dbReference type="InterPro" id="IPR001789">
    <property type="entry name" value="Sig_transdc_resp-reg_receiver"/>
</dbReference>
<dbReference type="SMART" id="SM00382">
    <property type="entry name" value="AAA"/>
    <property type="match status" value="1"/>
</dbReference>
<dbReference type="Pfam" id="PF25601">
    <property type="entry name" value="AAA_lid_14"/>
    <property type="match status" value="1"/>
</dbReference>
<dbReference type="SUPFAM" id="SSF46689">
    <property type="entry name" value="Homeodomain-like"/>
    <property type="match status" value="1"/>
</dbReference>
<dbReference type="Pfam" id="PF00158">
    <property type="entry name" value="Sigma54_activat"/>
    <property type="match status" value="1"/>
</dbReference>
<dbReference type="Pfam" id="PF00072">
    <property type="entry name" value="Response_reg"/>
    <property type="match status" value="1"/>
</dbReference>
<dbReference type="FunFam" id="3.40.50.300:FF:000006">
    <property type="entry name" value="DNA-binding transcriptional regulator NtrC"/>
    <property type="match status" value="1"/>
</dbReference>
<reference evidence="16" key="1">
    <citation type="submission" date="2018-05" db="EMBL/GenBank/DDBJ databases">
        <authorList>
            <person name="Cea G.-C."/>
            <person name="William W."/>
        </authorList>
    </citation>
    <scope>NUCLEOTIDE SEQUENCE [LARGE SCALE GENOMIC DNA]</scope>
    <source>
        <strain evidence="16">DB21MT 5</strain>
    </source>
</reference>
<gene>
    <name evidence="15" type="ORF">MORIYA_1171</name>
</gene>
<dbReference type="PROSITE" id="PS00675">
    <property type="entry name" value="SIGMA54_INTERACT_1"/>
    <property type="match status" value="1"/>
</dbReference>
<dbReference type="OrthoDB" id="9804019at2"/>
<keyword evidence="9" id="KW-0535">Nitrogen fixation</keyword>
<dbReference type="GO" id="GO:0005524">
    <property type="term" value="F:ATP binding"/>
    <property type="evidence" value="ECO:0007669"/>
    <property type="project" value="UniProtKB-KW"/>
</dbReference>
<feature type="modified residue" description="4-aspartylphosphate" evidence="12">
    <location>
        <position position="52"/>
    </location>
</feature>
<keyword evidence="2" id="KW-0547">Nucleotide-binding</keyword>
<dbReference type="RefSeq" id="WP_112713371.1">
    <property type="nucleotide sequence ID" value="NZ_LS483250.1"/>
</dbReference>
<dbReference type="PANTHER" id="PTHR32071">
    <property type="entry name" value="TRANSCRIPTIONAL REGULATORY PROTEIN"/>
    <property type="match status" value="1"/>
</dbReference>
<dbReference type="CDD" id="cd00009">
    <property type="entry name" value="AAA"/>
    <property type="match status" value="1"/>
</dbReference>
<evidence type="ECO:0000256" key="2">
    <source>
        <dbReference type="ARBA" id="ARBA00022741"/>
    </source>
</evidence>
<evidence type="ECO:0000256" key="3">
    <source>
        <dbReference type="ARBA" id="ARBA00022840"/>
    </source>
</evidence>
<dbReference type="InterPro" id="IPR011006">
    <property type="entry name" value="CheY-like_superfamily"/>
</dbReference>
<dbReference type="Gene3D" id="1.10.8.60">
    <property type="match status" value="1"/>
</dbReference>
<dbReference type="Gene3D" id="3.40.50.2300">
    <property type="match status" value="1"/>
</dbReference>
<dbReference type="InterPro" id="IPR002078">
    <property type="entry name" value="Sigma_54_int"/>
</dbReference>
<evidence type="ECO:0000256" key="11">
    <source>
        <dbReference type="ARBA" id="ARBA00031910"/>
    </source>
</evidence>
<keyword evidence="3" id="KW-0067">ATP-binding</keyword>
<dbReference type="KEGG" id="mya:MORIYA_1171"/>
<feature type="domain" description="Response regulatory" evidence="14">
    <location>
        <begin position="3"/>
        <end position="117"/>
    </location>
</feature>
<dbReference type="PROSITE" id="PS50045">
    <property type="entry name" value="SIGMA54_INTERACT_4"/>
    <property type="match status" value="1"/>
</dbReference>
<dbReference type="GO" id="GO:0003677">
    <property type="term" value="F:DNA binding"/>
    <property type="evidence" value="ECO:0007669"/>
    <property type="project" value="UniProtKB-KW"/>
</dbReference>
<sequence>MCKLLIVDDDKGIRRTLELHFNTQQHDVKTANSVDDGLAIAQIFSPNIIILDIRMEGKSGLEGISEFKQLCPNARIIMITAFHDMQSTIEAMQNGADEYIHKPLDLDEIDAAVGSALQLQNNSNLDAINIPDSSGNSIVGCSKAMKEIFKNIGRVAMTKASVMITGESGTGKEMVAKAIHNAGNKTAQPFVAINCAALVETLLESEMFGHKKGSFTGAVSDHMGKFEQAQDGTLFLDEVGELAGSIQAKLLRVLQEKEFTPVGGKLSLTTNARIICATNINFQQAIKDKTFREDLFYRLQVVRIHIPPLRERKEDLPLLIPALLARINRDLDTQINQVARDAMEALCAYDWPGNVRELENLLTKAIALCPGKILTLDLFESISPQPVDVYSGNTTFSGQSPQQDIAELSLHDLELQYTVEVLERVAGHKGKACDILKISRPKLQRILDRIEA</sequence>
<dbReference type="GO" id="GO:0000160">
    <property type="term" value="P:phosphorelay signal transduction system"/>
    <property type="evidence" value="ECO:0007669"/>
    <property type="project" value="UniProtKB-KW"/>
</dbReference>
<keyword evidence="8" id="KW-0804">Transcription</keyword>
<evidence type="ECO:0000256" key="6">
    <source>
        <dbReference type="ARBA" id="ARBA00023125"/>
    </source>
</evidence>
<keyword evidence="12" id="KW-0597">Phosphoprotein</keyword>
<evidence type="ECO:0000256" key="10">
    <source>
        <dbReference type="ARBA" id="ARBA00029881"/>
    </source>
</evidence>
<keyword evidence="6" id="KW-0238">DNA-binding</keyword>
<evidence type="ECO:0000256" key="1">
    <source>
        <dbReference type="ARBA" id="ARBA00019059"/>
    </source>
</evidence>
<dbReference type="SUPFAM" id="SSF52540">
    <property type="entry name" value="P-loop containing nucleoside triphosphate hydrolases"/>
    <property type="match status" value="1"/>
</dbReference>
<evidence type="ECO:0000313" key="15">
    <source>
        <dbReference type="EMBL" id="SQD77649.1"/>
    </source>
</evidence>
<dbReference type="InterPro" id="IPR025944">
    <property type="entry name" value="Sigma_54_int_dom_CS"/>
</dbReference>
<name>A0A330LLX2_9GAMM</name>
<dbReference type="SMART" id="SM00448">
    <property type="entry name" value="REC"/>
    <property type="match status" value="1"/>
</dbReference>
<dbReference type="Gene3D" id="3.40.50.300">
    <property type="entry name" value="P-loop containing nucleotide triphosphate hydrolases"/>
    <property type="match status" value="1"/>
</dbReference>
<dbReference type="EMBL" id="LS483250">
    <property type="protein sequence ID" value="SQD77649.1"/>
    <property type="molecule type" value="Genomic_DNA"/>
</dbReference>
<dbReference type="GO" id="GO:0006355">
    <property type="term" value="P:regulation of DNA-templated transcription"/>
    <property type="evidence" value="ECO:0007669"/>
    <property type="project" value="InterPro"/>
</dbReference>
<dbReference type="InterPro" id="IPR058031">
    <property type="entry name" value="AAA_lid_NorR"/>
</dbReference>